<reference evidence="3 4" key="1">
    <citation type="submission" date="2017-06" db="EMBL/GenBank/DDBJ databases">
        <title>Draft genome sequence of Fusobacterium nucleatum subsp. animalis KCOM 1280 (=ChDC F318).</title>
        <authorList>
            <person name="Kook J.-K."/>
            <person name="Park S.-N."/>
            <person name="Lim Y.K."/>
            <person name="Roh H."/>
        </authorList>
    </citation>
    <scope>NUCLEOTIDE SEQUENCE [LARGE SCALE GENOMIC DNA]</scope>
    <source>
        <strain evidence="4">KCOM 1280 ( ChDC F318)</strain>
    </source>
</reference>
<dbReference type="EMBL" id="NJGJ01000001">
    <property type="protein sequence ID" value="PGH24092.1"/>
    <property type="molecule type" value="Genomic_DNA"/>
</dbReference>
<feature type="transmembrane region" description="Helical" evidence="2">
    <location>
        <begin position="12"/>
        <end position="29"/>
    </location>
</feature>
<comment type="caution">
    <text evidence="3">The sequence shown here is derived from an EMBL/GenBank/DDBJ whole genome shotgun (WGS) entry which is preliminary data.</text>
</comment>
<evidence type="ECO:0000313" key="4">
    <source>
        <dbReference type="Proteomes" id="UP000226179"/>
    </source>
</evidence>
<keyword evidence="2" id="KW-0812">Transmembrane</keyword>
<feature type="coiled-coil region" evidence="1">
    <location>
        <begin position="53"/>
        <end position="95"/>
    </location>
</feature>
<keyword evidence="1" id="KW-0175">Coiled coil</keyword>
<dbReference type="Proteomes" id="UP000226179">
    <property type="component" value="Unassembled WGS sequence"/>
</dbReference>
<proteinExistence type="predicted"/>
<evidence type="ECO:0000313" key="3">
    <source>
        <dbReference type="EMBL" id="PGH24092.1"/>
    </source>
</evidence>
<keyword evidence="2" id="KW-0472">Membrane</keyword>
<name>A0A2B7YTA1_9FUSO</name>
<dbReference type="RefSeq" id="WP_158411160.1">
    <property type="nucleotide sequence ID" value="NZ_CP077150.1"/>
</dbReference>
<dbReference type="AlphaFoldDB" id="A0A2B7YTA1"/>
<evidence type="ECO:0000256" key="1">
    <source>
        <dbReference type="SAM" id="Coils"/>
    </source>
</evidence>
<sequence length="108" mass="12745">MVAITQEHLSYIGGIIAIVIFIKGISNGIDKKIEKNNQYLENLIDKKLDKIVYEEHRKSFEQWSNEKDKILEEKIEKIENSFKQDLQEIKESLKEINKHMLNCGIRKN</sequence>
<protein>
    <submittedName>
        <fullName evidence="3">Uncharacterized protein</fullName>
    </submittedName>
</protein>
<accession>A0A2B7YTA1</accession>
<evidence type="ECO:0000256" key="2">
    <source>
        <dbReference type="SAM" id="Phobius"/>
    </source>
</evidence>
<keyword evidence="2" id="KW-1133">Transmembrane helix</keyword>
<gene>
    <name evidence="3" type="ORF">RN90_00710</name>
</gene>
<organism evidence="3 4">
    <name type="scientific">Fusobacterium animalis</name>
    <dbReference type="NCBI Taxonomy" id="76859"/>
    <lineage>
        <taxon>Bacteria</taxon>
        <taxon>Fusobacteriati</taxon>
        <taxon>Fusobacteriota</taxon>
        <taxon>Fusobacteriia</taxon>
        <taxon>Fusobacteriales</taxon>
        <taxon>Fusobacteriaceae</taxon>
        <taxon>Fusobacterium</taxon>
    </lineage>
</organism>